<feature type="binding site" evidence="9">
    <location>
        <begin position="120"/>
        <end position="122"/>
    </location>
    <ligand>
        <name>substrate</name>
    </ligand>
</feature>
<comment type="catalytic activity">
    <reaction evidence="1 9">
        <text>2 D-sedoheptulose 7-phosphate = D-glycero-alpha-D-manno-heptose 7-phosphate + D-glycero-beta-D-manno-heptose 7-phosphate</text>
        <dbReference type="Rhea" id="RHEA:27489"/>
        <dbReference type="ChEBI" id="CHEBI:57483"/>
        <dbReference type="ChEBI" id="CHEBI:60203"/>
        <dbReference type="ChEBI" id="CHEBI:60204"/>
        <dbReference type="EC" id="5.3.1.28"/>
    </reaction>
</comment>
<comment type="miscellaneous">
    <text evidence="9">The reaction produces a racemic mixture of D-glycero-alpha-D-manno-heptose 7-phosphate and D-glycero-beta-D-manno-heptose 7-phosphate.</text>
</comment>
<feature type="binding site" evidence="9">
    <location>
        <position position="172"/>
    </location>
    <ligand>
        <name>Zn(2+)</name>
        <dbReference type="ChEBI" id="CHEBI:29105"/>
    </ligand>
</feature>
<protein>
    <recommendedName>
        <fullName evidence="9">Phosphoheptose isomerase</fullName>
        <ecNumber evidence="9">5.3.1.28</ecNumber>
    </recommendedName>
    <alternativeName>
        <fullName evidence="9">Sedoheptulose 7-phosphate isomerase</fullName>
    </alternativeName>
</protein>
<evidence type="ECO:0000256" key="2">
    <source>
        <dbReference type="ARBA" id="ARBA00004496"/>
    </source>
</evidence>
<name>A0A096C015_9FIRM</name>
<feature type="binding site" evidence="9">
    <location>
        <position position="125"/>
    </location>
    <ligand>
        <name>substrate</name>
    </ligand>
</feature>
<dbReference type="UniPathway" id="UPA00041">
    <property type="reaction ID" value="UER00436"/>
</dbReference>
<dbReference type="Pfam" id="PF13580">
    <property type="entry name" value="SIS_2"/>
    <property type="match status" value="1"/>
</dbReference>
<keyword evidence="7 9" id="KW-0413">Isomerase</keyword>
<dbReference type="HAMAP" id="MF_00067">
    <property type="entry name" value="GmhA"/>
    <property type="match status" value="1"/>
</dbReference>
<dbReference type="GO" id="GO:0005975">
    <property type="term" value="P:carbohydrate metabolic process"/>
    <property type="evidence" value="ECO:0007669"/>
    <property type="project" value="UniProtKB-UniRule"/>
</dbReference>
<evidence type="ECO:0000256" key="4">
    <source>
        <dbReference type="ARBA" id="ARBA00022490"/>
    </source>
</evidence>
<feature type="domain" description="SIS" evidence="10">
    <location>
        <begin position="37"/>
        <end position="191"/>
    </location>
</feature>
<evidence type="ECO:0000256" key="7">
    <source>
        <dbReference type="ARBA" id="ARBA00023235"/>
    </source>
</evidence>
<comment type="similarity">
    <text evidence="3 9">Belongs to the SIS family. GmhA subfamily.</text>
</comment>
<feature type="binding site" evidence="9">
    <location>
        <begin position="52"/>
        <end position="54"/>
    </location>
    <ligand>
        <name>substrate</name>
    </ligand>
</feature>
<dbReference type="GO" id="GO:0008270">
    <property type="term" value="F:zinc ion binding"/>
    <property type="evidence" value="ECO:0007669"/>
    <property type="project" value="UniProtKB-UniRule"/>
</dbReference>
<evidence type="ECO:0000256" key="3">
    <source>
        <dbReference type="ARBA" id="ARBA00009894"/>
    </source>
</evidence>
<dbReference type="CDD" id="cd05006">
    <property type="entry name" value="SIS_GmhA"/>
    <property type="match status" value="1"/>
</dbReference>
<dbReference type="eggNOG" id="COG0279">
    <property type="taxonomic scope" value="Bacteria"/>
</dbReference>
<dbReference type="GO" id="GO:2001061">
    <property type="term" value="P:D-glycero-D-manno-heptose 7-phosphate biosynthetic process"/>
    <property type="evidence" value="ECO:0007669"/>
    <property type="project" value="UniProtKB-UniPathway"/>
</dbReference>
<dbReference type="EMBL" id="JRNT01000005">
    <property type="protein sequence ID" value="KGF48322.1"/>
    <property type="molecule type" value="Genomic_DNA"/>
</dbReference>
<evidence type="ECO:0000313" key="11">
    <source>
        <dbReference type="EMBL" id="KGF48322.1"/>
    </source>
</evidence>
<comment type="caution">
    <text evidence="11">The sequence shown here is derived from an EMBL/GenBank/DDBJ whole genome shotgun (WGS) entry which is preliminary data.</text>
</comment>
<dbReference type="InterPro" id="IPR001347">
    <property type="entry name" value="SIS_dom"/>
</dbReference>
<dbReference type="Gene3D" id="3.40.50.10490">
    <property type="entry name" value="Glucose-6-phosphate isomerase like protein, domain 1"/>
    <property type="match status" value="1"/>
</dbReference>
<evidence type="ECO:0000313" key="12">
    <source>
        <dbReference type="Proteomes" id="UP000029628"/>
    </source>
</evidence>
<dbReference type="InterPro" id="IPR035461">
    <property type="entry name" value="GmhA/DiaA"/>
</dbReference>
<dbReference type="InterPro" id="IPR050099">
    <property type="entry name" value="SIS_GmhA/DiaA_subfam"/>
</dbReference>
<dbReference type="GO" id="GO:0097367">
    <property type="term" value="F:carbohydrate derivative binding"/>
    <property type="evidence" value="ECO:0007669"/>
    <property type="project" value="InterPro"/>
</dbReference>
<dbReference type="GO" id="GO:0005737">
    <property type="term" value="C:cytoplasm"/>
    <property type="evidence" value="ECO:0007669"/>
    <property type="project" value="UniProtKB-SubCell"/>
</dbReference>
<dbReference type="PANTHER" id="PTHR30390:SF6">
    <property type="entry name" value="DNAA INITIATOR-ASSOCIATING PROTEIN DIAA"/>
    <property type="match status" value="1"/>
</dbReference>
<feature type="binding site" evidence="9">
    <location>
        <position position="61"/>
    </location>
    <ligand>
        <name>Zn(2+)</name>
        <dbReference type="ChEBI" id="CHEBI:29105"/>
    </ligand>
</feature>
<dbReference type="AlphaFoldDB" id="A0A096C015"/>
<dbReference type="PANTHER" id="PTHR30390">
    <property type="entry name" value="SEDOHEPTULOSE 7-PHOSPHATE ISOMERASE / DNAA INITIATOR-ASSOCIATING FACTOR FOR REPLICATION INITIATION"/>
    <property type="match status" value="1"/>
</dbReference>
<dbReference type="RefSeq" id="WP_028257020.1">
    <property type="nucleotide sequence ID" value="NZ_JRNT01000005.1"/>
</dbReference>
<keyword evidence="12" id="KW-1185">Reference proteome</keyword>
<organism evidence="11 12">
    <name type="scientific">Veillonella montpellierensis DNF00314</name>
    <dbReference type="NCBI Taxonomy" id="1401067"/>
    <lineage>
        <taxon>Bacteria</taxon>
        <taxon>Bacillati</taxon>
        <taxon>Bacillota</taxon>
        <taxon>Negativicutes</taxon>
        <taxon>Veillonellales</taxon>
        <taxon>Veillonellaceae</taxon>
        <taxon>Veillonella</taxon>
    </lineage>
</organism>
<dbReference type="InterPro" id="IPR004515">
    <property type="entry name" value="Phosphoheptose_Isoase"/>
</dbReference>
<keyword evidence="8 9" id="KW-0119">Carbohydrate metabolism</keyword>
<dbReference type="Proteomes" id="UP000029628">
    <property type="component" value="Unassembled WGS sequence"/>
</dbReference>
<keyword evidence="6 9" id="KW-0862">Zinc</keyword>
<feature type="binding site" evidence="9">
    <location>
        <position position="172"/>
    </location>
    <ligand>
        <name>substrate</name>
    </ligand>
</feature>
<evidence type="ECO:0000256" key="9">
    <source>
        <dbReference type="HAMAP-Rule" id="MF_00067"/>
    </source>
</evidence>
<comment type="subcellular location">
    <subcellularLocation>
        <location evidence="2 9">Cytoplasm</location>
    </subcellularLocation>
</comment>
<dbReference type="PROSITE" id="PS51464">
    <property type="entry name" value="SIS"/>
    <property type="match status" value="1"/>
</dbReference>
<comment type="pathway">
    <text evidence="9">Carbohydrate biosynthesis; D-glycero-D-manno-heptose 7-phosphate biosynthesis; D-glycero-alpha-D-manno-heptose 7-phosphate and D-glycero-beta-D-manno-heptose 7-phosphate from sedoheptulose 7-phosphate: step 1/1.</text>
</comment>
<keyword evidence="4 9" id="KW-0963">Cytoplasm</keyword>
<dbReference type="GO" id="GO:0008968">
    <property type="term" value="F:D-sedoheptulose 7-phosphate isomerase activity"/>
    <property type="evidence" value="ECO:0007669"/>
    <property type="project" value="UniProtKB-UniRule"/>
</dbReference>
<reference evidence="11 12" key="1">
    <citation type="submission" date="2014-07" db="EMBL/GenBank/DDBJ databases">
        <authorList>
            <person name="McCorrison J."/>
            <person name="Sanka R."/>
            <person name="Torralba M."/>
            <person name="Gillis M."/>
            <person name="Haft D.H."/>
            <person name="Methe B."/>
            <person name="Sutton G."/>
            <person name="Nelson K.E."/>
        </authorList>
    </citation>
    <scope>NUCLEOTIDE SEQUENCE [LARGE SCALE GENOMIC DNA]</scope>
    <source>
        <strain evidence="11 12">DNF00314</strain>
    </source>
</reference>
<sequence length="191" mass="20773">MDTNPIVKQRCIEHLDVFGKFIEDDYLSIISEIGERCKQAVADGYKILLCGNGGSAADAQHLAAELIGRFVKERRSLAAVALTTDTSILTSIANDYSYDTVFERQVEGLGRAGDVLIGISTSGNSENVLRAMKKARDIGMHTIGLTGEDGGKLKSICDLTLTVPSRITARIQEMHILAGHIICELVEEDYD</sequence>
<dbReference type="InterPro" id="IPR046348">
    <property type="entry name" value="SIS_dom_sf"/>
</dbReference>
<proteinExistence type="inferred from homology"/>
<gene>
    <name evidence="9" type="primary">gmhA</name>
    <name evidence="11" type="ORF">HMPREF0872_01650</name>
</gene>
<evidence type="ECO:0000256" key="1">
    <source>
        <dbReference type="ARBA" id="ARBA00000348"/>
    </source>
</evidence>
<dbReference type="SUPFAM" id="SSF53697">
    <property type="entry name" value="SIS domain"/>
    <property type="match status" value="1"/>
</dbReference>
<dbReference type="NCBIfam" id="TIGR00441">
    <property type="entry name" value="gmhA"/>
    <property type="match status" value="1"/>
</dbReference>
<accession>A0A096C015</accession>
<keyword evidence="5 9" id="KW-0479">Metal-binding</keyword>
<evidence type="ECO:0000256" key="5">
    <source>
        <dbReference type="ARBA" id="ARBA00022723"/>
    </source>
</evidence>
<evidence type="ECO:0000256" key="6">
    <source>
        <dbReference type="ARBA" id="ARBA00022833"/>
    </source>
</evidence>
<comment type="cofactor">
    <cofactor evidence="9">
        <name>Zn(2+)</name>
        <dbReference type="ChEBI" id="CHEBI:29105"/>
    </cofactor>
    <text evidence="9">Binds 1 zinc ion per subunit.</text>
</comment>
<evidence type="ECO:0000256" key="8">
    <source>
        <dbReference type="ARBA" id="ARBA00023277"/>
    </source>
</evidence>
<feature type="binding site" evidence="9">
    <location>
        <begin position="94"/>
        <end position="95"/>
    </location>
    <ligand>
        <name>substrate</name>
    </ligand>
</feature>
<evidence type="ECO:0000259" key="10">
    <source>
        <dbReference type="PROSITE" id="PS51464"/>
    </source>
</evidence>
<feature type="binding site" evidence="9">
    <location>
        <position position="180"/>
    </location>
    <ligand>
        <name>Zn(2+)</name>
        <dbReference type="ChEBI" id="CHEBI:29105"/>
    </ligand>
</feature>
<dbReference type="EC" id="5.3.1.28" evidence="9"/>
<feature type="binding site" evidence="9">
    <location>
        <position position="65"/>
    </location>
    <ligand>
        <name>substrate</name>
    </ligand>
</feature>
<feature type="binding site" evidence="9">
    <location>
        <position position="65"/>
    </location>
    <ligand>
        <name>Zn(2+)</name>
        <dbReference type="ChEBI" id="CHEBI:29105"/>
    </ligand>
</feature>
<comment type="function">
    <text evidence="9">Catalyzes the isomerization of sedoheptulose 7-phosphate in D-glycero-D-manno-heptose 7-phosphate.</text>
</comment>